<dbReference type="SUPFAM" id="SSF47819">
    <property type="entry name" value="HRDC-like"/>
    <property type="match status" value="1"/>
</dbReference>
<name>W7TR44_9STRA</name>
<dbReference type="GO" id="GO:0000166">
    <property type="term" value="F:nucleotide binding"/>
    <property type="evidence" value="ECO:0007669"/>
    <property type="project" value="InterPro"/>
</dbReference>
<reference evidence="3 4" key="1">
    <citation type="journal article" date="2014" name="Mol. Plant">
        <title>Chromosome Scale Genome Assembly and Transcriptome Profiling of Nannochloropsis gaditana in Nitrogen Depletion.</title>
        <authorList>
            <person name="Corteggiani Carpinelli E."/>
            <person name="Telatin A."/>
            <person name="Vitulo N."/>
            <person name="Forcato C."/>
            <person name="D'Angelo M."/>
            <person name="Schiavon R."/>
            <person name="Vezzi A."/>
            <person name="Giacometti G.M."/>
            <person name="Morosinotto T."/>
            <person name="Valle G."/>
        </authorList>
    </citation>
    <scope>NUCLEOTIDE SEQUENCE [LARGE SCALE GENOMIC DNA]</scope>
    <source>
        <strain evidence="3 4">B-31</strain>
    </source>
</reference>
<dbReference type="InterPro" id="IPR010997">
    <property type="entry name" value="HRDC-like_sf"/>
</dbReference>
<organism evidence="3 4">
    <name type="scientific">Nannochloropsis gaditana</name>
    <dbReference type="NCBI Taxonomy" id="72520"/>
    <lineage>
        <taxon>Eukaryota</taxon>
        <taxon>Sar</taxon>
        <taxon>Stramenopiles</taxon>
        <taxon>Ochrophyta</taxon>
        <taxon>Eustigmatophyceae</taxon>
        <taxon>Eustigmatales</taxon>
        <taxon>Monodopsidaceae</taxon>
        <taxon>Nannochloropsis</taxon>
    </lineage>
</organism>
<proteinExistence type="predicted"/>
<accession>W7TR44</accession>
<evidence type="ECO:0000256" key="1">
    <source>
        <dbReference type="SAM" id="MobiDB-lite"/>
    </source>
</evidence>
<feature type="compositionally biased region" description="Basic residues" evidence="1">
    <location>
        <begin position="28"/>
        <end position="37"/>
    </location>
</feature>
<sequence>MGDTSDEDELPLSALLPSKRKEASQTSGKKKKKKRRPMSPSDLATLYRIPKREAPALEEALMAWRDAYSEAENIAMSHRVLNTRQITQLAALCPTTLAELEVISGFGSMEGGLESGG</sequence>
<protein>
    <submittedName>
        <fullName evidence="3">HRDC-like protein</fullName>
    </submittedName>
</protein>
<feature type="region of interest" description="Disordered" evidence="1">
    <location>
        <begin position="1"/>
        <end position="45"/>
    </location>
</feature>
<comment type="caution">
    <text evidence="3">The sequence shown here is derived from an EMBL/GenBank/DDBJ whole genome shotgun (WGS) entry which is preliminary data.</text>
</comment>
<feature type="domain" description="HRDC" evidence="2">
    <location>
        <begin position="51"/>
        <end position="117"/>
    </location>
</feature>
<keyword evidence="4" id="KW-1185">Reference proteome</keyword>
<dbReference type="InterPro" id="IPR002121">
    <property type="entry name" value="HRDC_dom"/>
</dbReference>
<gene>
    <name evidence="3" type="ORF">Naga_101162g1</name>
</gene>
<dbReference type="Proteomes" id="UP000019335">
    <property type="component" value="Chromosome 10"/>
</dbReference>
<evidence type="ECO:0000259" key="2">
    <source>
        <dbReference type="PROSITE" id="PS50967"/>
    </source>
</evidence>
<evidence type="ECO:0000313" key="4">
    <source>
        <dbReference type="Proteomes" id="UP000019335"/>
    </source>
</evidence>
<evidence type="ECO:0000313" key="3">
    <source>
        <dbReference type="EMBL" id="EWM25968.1"/>
    </source>
</evidence>
<dbReference type="Pfam" id="PF00570">
    <property type="entry name" value="HRDC"/>
    <property type="match status" value="1"/>
</dbReference>
<dbReference type="EMBL" id="AZIL01000807">
    <property type="protein sequence ID" value="EWM25968.1"/>
    <property type="molecule type" value="Genomic_DNA"/>
</dbReference>
<dbReference type="InterPro" id="IPR044876">
    <property type="entry name" value="HRDC_dom_sf"/>
</dbReference>
<dbReference type="AlphaFoldDB" id="W7TR44"/>
<feature type="compositionally biased region" description="Acidic residues" evidence="1">
    <location>
        <begin position="1"/>
        <end position="10"/>
    </location>
</feature>
<dbReference type="PROSITE" id="PS50967">
    <property type="entry name" value="HRDC"/>
    <property type="match status" value="1"/>
</dbReference>
<dbReference type="Gene3D" id="1.10.150.80">
    <property type="entry name" value="HRDC domain"/>
    <property type="match status" value="1"/>
</dbReference>
<dbReference type="GO" id="GO:0003676">
    <property type="term" value="F:nucleic acid binding"/>
    <property type="evidence" value="ECO:0007669"/>
    <property type="project" value="InterPro"/>
</dbReference>